<feature type="domain" description="Gfo/Idh/MocA-like oxidoreductase N-terminal" evidence="6">
    <location>
        <begin position="27"/>
        <end position="133"/>
    </location>
</feature>
<evidence type="ECO:0000259" key="6">
    <source>
        <dbReference type="Pfam" id="PF01408"/>
    </source>
</evidence>
<dbReference type="GO" id="GO:0000166">
    <property type="term" value="F:nucleotide binding"/>
    <property type="evidence" value="ECO:0007669"/>
    <property type="project" value="InterPro"/>
</dbReference>
<comment type="catalytic activity">
    <reaction evidence="5">
        <text>D-xylose + NADP(+) = D-xylono-1,5-lactone + NADPH + H(+)</text>
        <dbReference type="Rhea" id="RHEA:22000"/>
        <dbReference type="ChEBI" id="CHEBI:15378"/>
        <dbReference type="ChEBI" id="CHEBI:15867"/>
        <dbReference type="ChEBI" id="CHEBI:53455"/>
        <dbReference type="ChEBI" id="CHEBI:57783"/>
        <dbReference type="ChEBI" id="CHEBI:58349"/>
        <dbReference type="EC" id="1.1.1.179"/>
    </reaction>
</comment>
<dbReference type="RefSeq" id="XP_040671236.1">
    <property type="nucleotide sequence ID" value="XM_040816273.1"/>
</dbReference>
<dbReference type="GeneID" id="63731784"/>
<evidence type="ECO:0000313" key="8">
    <source>
        <dbReference type="Proteomes" id="UP000184073"/>
    </source>
</evidence>
<comment type="similarity">
    <text evidence="1">Belongs to the Gfo/Idh/MocA family.</text>
</comment>
<accession>A0A1L9PV90</accession>
<dbReference type="GO" id="GO:0047837">
    <property type="term" value="F:D-xylose 1-dehydrogenase (NADP+) activity"/>
    <property type="evidence" value="ECO:0007669"/>
    <property type="project" value="UniProtKB-EC"/>
</dbReference>
<dbReference type="OrthoDB" id="6417021at2759"/>
<dbReference type="EMBL" id="KV878133">
    <property type="protein sequence ID" value="OJJ05474.1"/>
    <property type="molecule type" value="Genomic_DNA"/>
</dbReference>
<dbReference type="Pfam" id="PF01408">
    <property type="entry name" value="GFO_IDH_MocA"/>
    <property type="match status" value="1"/>
</dbReference>
<sequence>MASLLGFVARNWQMSSPSEVPKTPNALKFGILGAANIAKSVLINPAKTHPEVKVQAVAARDKHRAVAYARKHGIPQVHESYEAILDDPSIDVVYIPLPPSLHFEWALKALNKGKHVLVEKPAVVNAIEAETLFRSPVLQKPKAPILLEAMHHRFQPSWQYFISLVDRSSLDRVVSIGKLPSYIIPKTSVQLGYETGGGNLLNLGTYGMCVLREIIGAEPEECTKCTVRRTPLDELCDEAAEATFRFPHGLVGEIVTDMRASVFILPTFITTVVHKEVLVEDDKLPRGQKKFRVRKVTLNNFLMAAAWHRIDIEDEFIIKKVDGETNKVIKRWSNKESRKIYTFKDAGLDQPGEPSWSSWRHELEQFVNRVRDREGSGLWLSNEDSLKQAKMIDLAYEKAGLPLRPTGSVLHPSVSE</sequence>
<protein>
    <recommendedName>
        <fullName evidence="3">D-xylose 1-dehydrogenase (NADP(+), D-xylono-1,5-lactone-forming)</fullName>
        <ecNumber evidence="3">1.1.1.179</ecNumber>
    </recommendedName>
    <alternativeName>
        <fullName evidence="4">D-xylose-NADP dehydrogenase</fullName>
    </alternativeName>
</protein>
<dbReference type="Gene3D" id="3.30.360.10">
    <property type="entry name" value="Dihydrodipicolinate Reductase, domain 2"/>
    <property type="match status" value="1"/>
</dbReference>
<keyword evidence="2" id="KW-0560">Oxidoreductase</keyword>
<dbReference type="Gene3D" id="3.40.50.720">
    <property type="entry name" value="NAD(P)-binding Rossmann-like Domain"/>
    <property type="match status" value="1"/>
</dbReference>
<evidence type="ECO:0000256" key="4">
    <source>
        <dbReference type="ARBA" id="ARBA00042988"/>
    </source>
</evidence>
<dbReference type="SUPFAM" id="SSF55347">
    <property type="entry name" value="Glyceraldehyde-3-phosphate dehydrogenase-like, C-terminal domain"/>
    <property type="match status" value="1"/>
</dbReference>
<evidence type="ECO:0000256" key="5">
    <source>
        <dbReference type="ARBA" id="ARBA00049233"/>
    </source>
</evidence>
<gene>
    <name evidence="7" type="ORF">ASPVEDRAFT_74808</name>
</gene>
<dbReference type="InterPro" id="IPR036291">
    <property type="entry name" value="NAD(P)-bd_dom_sf"/>
</dbReference>
<evidence type="ECO:0000256" key="3">
    <source>
        <dbReference type="ARBA" id="ARBA00038984"/>
    </source>
</evidence>
<dbReference type="InterPro" id="IPR050984">
    <property type="entry name" value="Gfo/Idh/MocA_domain"/>
</dbReference>
<organism evidence="7 8">
    <name type="scientific">Aspergillus versicolor CBS 583.65</name>
    <dbReference type="NCBI Taxonomy" id="1036611"/>
    <lineage>
        <taxon>Eukaryota</taxon>
        <taxon>Fungi</taxon>
        <taxon>Dikarya</taxon>
        <taxon>Ascomycota</taxon>
        <taxon>Pezizomycotina</taxon>
        <taxon>Eurotiomycetes</taxon>
        <taxon>Eurotiomycetidae</taxon>
        <taxon>Eurotiales</taxon>
        <taxon>Aspergillaceae</taxon>
        <taxon>Aspergillus</taxon>
        <taxon>Aspergillus subgen. Nidulantes</taxon>
    </lineage>
</organism>
<dbReference type="EC" id="1.1.1.179" evidence="3"/>
<dbReference type="SUPFAM" id="SSF51735">
    <property type="entry name" value="NAD(P)-binding Rossmann-fold domains"/>
    <property type="match status" value="1"/>
</dbReference>
<dbReference type="PANTHER" id="PTHR22604:SF105">
    <property type="entry name" value="TRANS-1,2-DIHYDROBENZENE-1,2-DIOL DEHYDROGENASE"/>
    <property type="match status" value="1"/>
</dbReference>
<dbReference type="InterPro" id="IPR000683">
    <property type="entry name" value="Gfo/Idh/MocA-like_OxRdtase_N"/>
</dbReference>
<dbReference type="VEuPathDB" id="FungiDB:ASPVEDRAFT_74808"/>
<keyword evidence="8" id="KW-1185">Reference proteome</keyword>
<evidence type="ECO:0000313" key="7">
    <source>
        <dbReference type="EMBL" id="OJJ05474.1"/>
    </source>
</evidence>
<evidence type="ECO:0000256" key="2">
    <source>
        <dbReference type="ARBA" id="ARBA00023002"/>
    </source>
</evidence>
<dbReference type="PANTHER" id="PTHR22604">
    <property type="entry name" value="OXIDOREDUCTASES"/>
    <property type="match status" value="1"/>
</dbReference>
<name>A0A1L9PV90_ASPVE</name>
<dbReference type="AlphaFoldDB" id="A0A1L9PV90"/>
<evidence type="ECO:0000256" key="1">
    <source>
        <dbReference type="ARBA" id="ARBA00010928"/>
    </source>
</evidence>
<dbReference type="STRING" id="1036611.A0A1L9PV90"/>
<reference evidence="8" key="1">
    <citation type="journal article" date="2017" name="Genome Biol.">
        <title>Comparative genomics reveals high biological diversity and specific adaptations in the industrially and medically important fungal genus Aspergillus.</title>
        <authorList>
            <person name="de Vries R.P."/>
            <person name="Riley R."/>
            <person name="Wiebenga A."/>
            <person name="Aguilar-Osorio G."/>
            <person name="Amillis S."/>
            <person name="Uchima C.A."/>
            <person name="Anderluh G."/>
            <person name="Asadollahi M."/>
            <person name="Askin M."/>
            <person name="Barry K."/>
            <person name="Battaglia E."/>
            <person name="Bayram O."/>
            <person name="Benocci T."/>
            <person name="Braus-Stromeyer S.A."/>
            <person name="Caldana C."/>
            <person name="Canovas D."/>
            <person name="Cerqueira G.C."/>
            <person name="Chen F."/>
            <person name="Chen W."/>
            <person name="Choi C."/>
            <person name="Clum A."/>
            <person name="Dos Santos R.A."/>
            <person name="Damasio A.R."/>
            <person name="Diallinas G."/>
            <person name="Emri T."/>
            <person name="Fekete E."/>
            <person name="Flipphi M."/>
            <person name="Freyberg S."/>
            <person name="Gallo A."/>
            <person name="Gournas C."/>
            <person name="Habgood R."/>
            <person name="Hainaut M."/>
            <person name="Harispe M.L."/>
            <person name="Henrissat B."/>
            <person name="Hilden K.S."/>
            <person name="Hope R."/>
            <person name="Hossain A."/>
            <person name="Karabika E."/>
            <person name="Karaffa L."/>
            <person name="Karanyi Z."/>
            <person name="Krasevec N."/>
            <person name="Kuo A."/>
            <person name="Kusch H."/>
            <person name="LaButti K."/>
            <person name="Lagendijk E.L."/>
            <person name="Lapidus A."/>
            <person name="Levasseur A."/>
            <person name="Lindquist E."/>
            <person name="Lipzen A."/>
            <person name="Logrieco A.F."/>
            <person name="MacCabe A."/>
            <person name="Maekelae M.R."/>
            <person name="Malavazi I."/>
            <person name="Melin P."/>
            <person name="Meyer V."/>
            <person name="Mielnichuk N."/>
            <person name="Miskei M."/>
            <person name="Molnar A.P."/>
            <person name="Mule G."/>
            <person name="Ngan C.Y."/>
            <person name="Orejas M."/>
            <person name="Orosz E."/>
            <person name="Ouedraogo J.P."/>
            <person name="Overkamp K.M."/>
            <person name="Park H.-S."/>
            <person name="Perrone G."/>
            <person name="Piumi F."/>
            <person name="Punt P.J."/>
            <person name="Ram A.F."/>
            <person name="Ramon A."/>
            <person name="Rauscher S."/>
            <person name="Record E."/>
            <person name="Riano-Pachon D.M."/>
            <person name="Robert V."/>
            <person name="Roehrig J."/>
            <person name="Ruller R."/>
            <person name="Salamov A."/>
            <person name="Salih N.S."/>
            <person name="Samson R.A."/>
            <person name="Sandor E."/>
            <person name="Sanguinetti M."/>
            <person name="Schuetze T."/>
            <person name="Sepcic K."/>
            <person name="Shelest E."/>
            <person name="Sherlock G."/>
            <person name="Sophianopoulou V."/>
            <person name="Squina F.M."/>
            <person name="Sun H."/>
            <person name="Susca A."/>
            <person name="Todd R.B."/>
            <person name="Tsang A."/>
            <person name="Unkles S.E."/>
            <person name="van de Wiele N."/>
            <person name="van Rossen-Uffink D."/>
            <person name="Oliveira J.V."/>
            <person name="Vesth T.C."/>
            <person name="Visser J."/>
            <person name="Yu J.-H."/>
            <person name="Zhou M."/>
            <person name="Andersen M.R."/>
            <person name="Archer D.B."/>
            <person name="Baker S.E."/>
            <person name="Benoit I."/>
            <person name="Brakhage A.A."/>
            <person name="Braus G.H."/>
            <person name="Fischer R."/>
            <person name="Frisvad J.C."/>
            <person name="Goldman G.H."/>
            <person name="Houbraken J."/>
            <person name="Oakley B."/>
            <person name="Pocsi I."/>
            <person name="Scazzocchio C."/>
            <person name="Seiboth B."/>
            <person name="vanKuyk P.A."/>
            <person name="Wortman J."/>
            <person name="Dyer P.S."/>
            <person name="Grigoriev I.V."/>
        </authorList>
    </citation>
    <scope>NUCLEOTIDE SEQUENCE [LARGE SCALE GENOMIC DNA]</scope>
    <source>
        <strain evidence="8">CBS 583.65</strain>
    </source>
</reference>
<dbReference type="Proteomes" id="UP000184073">
    <property type="component" value="Unassembled WGS sequence"/>
</dbReference>
<proteinExistence type="inferred from homology"/>